<accession>A0A8D8Q6U9</accession>
<keyword evidence="6" id="KW-0564">Palmitate</keyword>
<feature type="transmembrane region" description="Helical" evidence="10">
    <location>
        <begin position="30"/>
        <end position="49"/>
    </location>
</feature>
<dbReference type="PROSITE" id="PS50216">
    <property type="entry name" value="DHHC"/>
    <property type="match status" value="1"/>
</dbReference>
<comment type="catalytic activity">
    <reaction evidence="9 10">
        <text>L-cysteinyl-[protein] + hexadecanoyl-CoA = S-hexadecanoyl-L-cysteinyl-[protein] + CoA</text>
        <dbReference type="Rhea" id="RHEA:36683"/>
        <dbReference type="Rhea" id="RHEA-COMP:10131"/>
        <dbReference type="Rhea" id="RHEA-COMP:11032"/>
        <dbReference type="ChEBI" id="CHEBI:29950"/>
        <dbReference type="ChEBI" id="CHEBI:57287"/>
        <dbReference type="ChEBI" id="CHEBI:57379"/>
        <dbReference type="ChEBI" id="CHEBI:74151"/>
        <dbReference type="EC" id="2.3.1.225"/>
    </reaction>
</comment>
<dbReference type="GO" id="GO:0005794">
    <property type="term" value="C:Golgi apparatus"/>
    <property type="evidence" value="ECO:0007669"/>
    <property type="project" value="TreeGrafter"/>
</dbReference>
<feature type="transmembrane region" description="Helical" evidence="10">
    <location>
        <begin position="178"/>
        <end position="201"/>
    </location>
</feature>
<name>A0A8D8Q6U9_9HEMI</name>
<dbReference type="EMBL" id="HBUF01524180">
    <property type="protein sequence ID" value="CAG6749698.1"/>
    <property type="molecule type" value="Transcribed_RNA"/>
</dbReference>
<dbReference type="EMBL" id="HBUF01402958">
    <property type="protein sequence ID" value="CAG6737341.1"/>
    <property type="molecule type" value="Transcribed_RNA"/>
</dbReference>
<comment type="domain">
    <text evidence="10">The DHHC domain is required for palmitoyltransferase activity.</text>
</comment>
<feature type="compositionally biased region" description="Polar residues" evidence="11">
    <location>
        <begin position="417"/>
        <end position="441"/>
    </location>
</feature>
<dbReference type="GO" id="GO:0019706">
    <property type="term" value="F:protein-cysteine S-palmitoyltransferase activity"/>
    <property type="evidence" value="ECO:0007669"/>
    <property type="project" value="UniProtKB-EC"/>
</dbReference>
<keyword evidence="8 10" id="KW-0012">Acyltransferase</keyword>
<evidence type="ECO:0000256" key="11">
    <source>
        <dbReference type="SAM" id="MobiDB-lite"/>
    </source>
</evidence>
<evidence type="ECO:0000259" key="12">
    <source>
        <dbReference type="Pfam" id="PF01529"/>
    </source>
</evidence>
<comment type="similarity">
    <text evidence="10">Belongs to the DHHC palmitoyltransferase family.</text>
</comment>
<evidence type="ECO:0000256" key="6">
    <source>
        <dbReference type="ARBA" id="ARBA00023139"/>
    </source>
</evidence>
<dbReference type="PANTHER" id="PTHR22883:SF43">
    <property type="entry name" value="PALMITOYLTRANSFERASE APP"/>
    <property type="match status" value="1"/>
</dbReference>
<feature type="transmembrane region" description="Helical" evidence="10">
    <location>
        <begin position="61"/>
        <end position="78"/>
    </location>
</feature>
<dbReference type="GO" id="GO:0005783">
    <property type="term" value="C:endoplasmic reticulum"/>
    <property type="evidence" value="ECO:0007669"/>
    <property type="project" value="TreeGrafter"/>
</dbReference>
<evidence type="ECO:0000313" key="13">
    <source>
        <dbReference type="EMBL" id="CAG6626152.1"/>
    </source>
</evidence>
<dbReference type="PANTHER" id="PTHR22883">
    <property type="entry name" value="ZINC FINGER DHHC DOMAIN CONTAINING PROTEIN"/>
    <property type="match status" value="1"/>
</dbReference>
<comment type="subcellular location">
    <subcellularLocation>
        <location evidence="1">Endomembrane system</location>
        <topology evidence="1">Multi-pass membrane protein</topology>
    </subcellularLocation>
</comment>
<sequence>MSHVTKKWELFPGRNQFCCDGRVMMGPSAAVFYVNVFLIVGTTTLFFIFDCPFLATRVSPWIPVVGVVTFLFVLGALFRTSFSDPGIIPRATTDEAAFIETQIELKNVNLDSPTFRPPPRTKEIVIRGQTVKLKYCFTCKIFRPPRASHCSICDNCVDHFDHHCPWVGNCVGKRNYRFFYAFIVSLSFHIVFVFCCSVAHLSILAEGRLVFDAVRESPSSVLVVAVTFSSVWSVLGLAGFHTYLAASNQTTNEDIKGSFTNRRGRASFNPYSYGNACSNCCHVLCGPLPMSLIDRRGVVLPETKTVKLSDKQRSANNNQRICKLKMLNSLDNSAVDTVPSYPQIVVNKNTQDSSDQFSNAEGGNSHRLQQVTVPTVHYPMGAESIGLSHMGGNAAGYGKRPWDSHHKHNNLWYDTRGNPSSSSTNDSRPNTSEVKSFHPNQIHNVNENVKIKKKSFTDVYNIDIDLDLDEVVIAPHLNSNNNNTSSNTNSNFNNTTNDSNLNSSNCLVHLSASRLKLLHDTTMIDTALDLDSLEESTSSSIGTHNSQIDLIKNKNNS</sequence>
<evidence type="ECO:0000256" key="2">
    <source>
        <dbReference type="ARBA" id="ARBA00022679"/>
    </source>
</evidence>
<keyword evidence="5 10" id="KW-0472">Membrane</keyword>
<keyword evidence="3 10" id="KW-0812">Transmembrane</keyword>
<dbReference type="Pfam" id="PF01529">
    <property type="entry name" value="DHHC"/>
    <property type="match status" value="1"/>
</dbReference>
<dbReference type="InterPro" id="IPR039859">
    <property type="entry name" value="PFA4/ZDH16/20/ERF2-like"/>
</dbReference>
<feature type="region of interest" description="Disordered" evidence="11">
    <location>
        <begin position="409"/>
        <end position="441"/>
    </location>
</feature>
<feature type="transmembrane region" description="Helical" evidence="10">
    <location>
        <begin position="221"/>
        <end position="246"/>
    </location>
</feature>
<feature type="domain" description="Palmitoyltransferase DHHC" evidence="12">
    <location>
        <begin position="132"/>
        <end position="256"/>
    </location>
</feature>
<organism evidence="13">
    <name type="scientific">Cacopsylla melanoneura</name>
    <dbReference type="NCBI Taxonomy" id="428564"/>
    <lineage>
        <taxon>Eukaryota</taxon>
        <taxon>Metazoa</taxon>
        <taxon>Ecdysozoa</taxon>
        <taxon>Arthropoda</taxon>
        <taxon>Hexapoda</taxon>
        <taxon>Insecta</taxon>
        <taxon>Pterygota</taxon>
        <taxon>Neoptera</taxon>
        <taxon>Paraneoptera</taxon>
        <taxon>Hemiptera</taxon>
        <taxon>Sternorrhyncha</taxon>
        <taxon>Psylloidea</taxon>
        <taxon>Psyllidae</taxon>
        <taxon>Psyllinae</taxon>
        <taxon>Cacopsylla</taxon>
    </lineage>
</organism>
<dbReference type="GO" id="GO:0006612">
    <property type="term" value="P:protein targeting to membrane"/>
    <property type="evidence" value="ECO:0007669"/>
    <property type="project" value="TreeGrafter"/>
</dbReference>
<evidence type="ECO:0000256" key="9">
    <source>
        <dbReference type="ARBA" id="ARBA00048048"/>
    </source>
</evidence>
<dbReference type="AlphaFoldDB" id="A0A8D8Q6U9"/>
<evidence type="ECO:0000256" key="5">
    <source>
        <dbReference type="ARBA" id="ARBA00023136"/>
    </source>
</evidence>
<dbReference type="InterPro" id="IPR001594">
    <property type="entry name" value="Palmitoyltrfase_DHHC"/>
</dbReference>
<keyword evidence="2 10" id="KW-0808">Transferase</keyword>
<evidence type="ECO:0000256" key="4">
    <source>
        <dbReference type="ARBA" id="ARBA00022989"/>
    </source>
</evidence>
<evidence type="ECO:0000256" key="8">
    <source>
        <dbReference type="ARBA" id="ARBA00023315"/>
    </source>
</evidence>
<keyword evidence="7" id="KW-0449">Lipoprotein</keyword>
<evidence type="ECO:0000256" key="7">
    <source>
        <dbReference type="ARBA" id="ARBA00023288"/>
    </source>
</evidence>
<dbReference type="EMBL" id="HBUF01061905">
    <property type="protein sequence ID" value="CAG6626152.1"/>
    <property type="molecule type" value="Transcribed_RNA"/>
</dbReference>
<proteinExistence type="inferred from homology"/>
<evidence type="ECO:0000256" key="10">
    <source>
        <dbReference type="RuleBase" id="RU079119"/>
    </source>
</evidence>
<protein>
    <recommendedName>
        <fullName evidence="10">Palmitoyltransferase</fullName>
        <ecNumber evidence="10">2.3.1.225</ecNumber>
    </recommendedName>
</protein>
<keyword evidence="4 10" id="KW-1133">Transmembrane helix</keyword>
<evidence type="ECO:0000256" key="1">
    <source>
        <dbReference type="ARBA" id="ARBA00004127"/>
    </source>
</evidence>
<feature type="region of interest" description="Disordered" evidence="11">
    <location>
        <begin position="478"/>
        <end position="497"/>
    </location>
</feature>
<dbReference type="EC" id="2.3.1.225" evidence="10"/>
<reference evidence="13" key="1">
    <citation type="submission" date="2021-05" db="EMBL/GenBank/DDBJ databases">
        <authorList>
            <person name="Alioto T."/>
            <person name="Alioto T."/>
            <person name="Gomez Garrido J."/>
        </authorList>
    </citation>
    <scope>NUCLEOTIDE SEQUENCE</scope>
</reference>
<evidence type="ECO:0000256" key="3">
    <source>
        <dbReference type="ARBA" id="ARBA00022692"/>
    </source>
</evidence>